<reference evidence="1" key="1">
    <citation type="submission" date="2014-11" db="EMBL/GenBank/DDBJ databases">
        <authorList>
            <person name="Amaro Gonzalez C."/>
        </authorList>
    </citation>
    <scope>NUCLEOTIDE SEQUENCE</scope>
</reference>
<name>A0A0E9RPT3_ANGAN</name>
<accession>A0A0E9RPT3</accession>
<protein>
    <submittedName>
        <fullName evidence="1">Uncharacterized protein</fullName>
    </submittedName>
</protein>
<sequence length="17" mass="2149">MYYVLFHENKENSTSMR</sequence>
<evidence type="ECO:0000313" key="1">
    <source>
        <dbReference type="EMBL" id="JAH30812.1"/>
    </source>
</evidence>
<proteinExistence type="predicted"/>
<dbReference type="AlphaFoldDB" id="A0A0E9RPT3"/>
<reference evidence="1" key="2">
    <citation type="journal article" date="2015" name="Fish Shellfish Immunol.">
        <title>Early steps in the European eel (Anguilla anguilla)-Vibrio vulnificus interaction in the gills: Role of the RtxA13 toxin.</title>
        <authorList>
            <person name="Callol A."/>
            <person name="Pajuelo D."/>
            <person name="Ebbesson L."/>
            <person name="Teles M."/>
            <person name="MacKenzie S."/>
            <person name="Amaro C."/>
        </authorList>
    </citation>
    <scope>NUCLEOTIDE SEQUENCE</scope>
</reference>
<dbReference type="EMBL" id="GBXM01077765">
    <property type="protein sequence ID" value="JAH30812.1"/>
    <property type="molecule type" value="Transcribed_RNA"/>
</dbReference>
<organism evidence="1">
    <name type="scientific">Anguilla anguilla</name>
    <name type="common">European freshwater eel</name>
    <name type="synonym">Muraena anguilla</name>
    <dbReference type="NCBI Taxonomy" id="7936"/>
    <lineage>
        <taxon>Eukaryota</taxon>
        <taxon>Metazoa</taxon>
        <taxon>Chordata</taxon>
        <taxon>Craniata</taxon>
        <taxon>Vertebrata</taxon>
        <taxon>Euteleostomi</taxon>
        <taxon>Actinopterygii</taxon>
        <taxon>Neopterygii</taxon>
        <taxon>Teleostei</taxon>
        <taxon>Anguilliformes</taxon>
        <taxon>Anguillidae</taxon>
        <taxon>Anguilla</taxon>
    </lineage>
</organism>